<dbReference type="EMBL" id="OX459123">
    <property type="protein sequence ID" value="CAI9109380.1"/>
    <property type="molecule type" value="Genomic_DNA"/>
</dbReference>
<dbReference type="Pfam" id="PF00916">
    <property type="entry name" value="Sulfate_transp"/>
    <property type="match status" value="1"/>
</dbReference>
<evidence type="ECO:0000259" key="7">
    <source>
        <dbReference type="Pfam" id="PF00916"/>
    </source>
</evidence>
<dbReference type="Proteomes" id="UP001161247">
    <property type="component" value="Chromosome 6"/>
</dbReference>
<feature type="domain" description="SLC26A/SulP transporter" evidence="7">
    <location>
        <begin position="140"/>
        <end position="300"/>
    </location>
</feature>
<reference evidence="8" key="1">
    <citation type="submission" date="2023-03" db="EMBL/GenBank/DDBJ databases">
        <authorList>
            <person name="Julca I."/>
        </authorList>
    </citation>
    <scope>NUCLEOTIDE SEQUENCE</scope>
</reference>
<evidence type="ECO:0000313" key="8">
    <source>
        <dbReference type="EMBL" id="CAI9109380.1"/>
    </source>
</evidence>
<proteinExistence type="predicted"/>
<dbReference type="PROSITE" id="PS01130">
    <property type="entry name" value="SLC26A"/>
    <property type="match status" value="1"/>
</dbReference>
<dbReference type="InterPro" id="IPR011547">
    <property type="entry name" value="SLC26A/SulP_dom"/>
</dbReference>
<protein>
    <submittedName>
        <fullName evidence="8">OLC1v1009193C1</fullName>
    </submittedName>
</protein>
<accession>A0AAV1DNE1</accession>
<sequence length="347" mass="38299">MEGLKEPSELSKTLETTMEQKESFLLSQSDDKHGVELMASDTEKGVSQFSQTLQKTTGSQNLETPVILAEDKQANERVQWVLNAPEPPGLWCKVQNTFNESFFNLKSNFQGLREHPWSKIVGSLFPIFTLLSKGYNVKMFRNDLLAGLTLASLCIPQSIGYATLAKLAPQYGLYTSVVPPLIYALLGTSREIAIGPVAVVSLLLSSMVQKLEDPAANPVAYTGLVITVTFFTGIFQSAFGMFRLGFLADLLSHAAIVGFMGGAAIMIGLQQLKGLLGTSKFTNKTDIISVLAAVWRSIHDSVIISRDLRINQQLIKCQKSNFFLCLAVLESSQFDPWFLLFELHTNY</sequence>
<gene>
    <name evidence="8" type="ORF">OLC1_LOCUS17300</name>
</gene>
<evidence type="ECO:0000256" key="6">
    <source>
        <dbReference type="SAM" id="Phobius"/>
    </source>
</evidence>
<feature type="transmembrane region" description="Helical" evidence="6">
    <location>
        <begin position="182"/>
        <end position="207"/>
    </location>
</feature>
<feature type="transmembrane region" description="Helical" evidence="6">
    <location>
        <begin position="219"/>
        <end position="238"/>
    </location>
</feature>
<feature type="transmembrane region" description="Helical" evidence="6">
    <location>
        <begin position="250"/>
        <end position="269"/>
    </location>
</feature>
<keyword evidence="9" id="KW-1185">Reference proteome</keyword>
<evidence type="ECO:0000313" key="9">
    <source>
        <dbReference type="Proteomes" id="UP001161247"/>
    </source>
</evidence>
<organism evidence="8 9">
    <name type="scientific">Oldenlandia corymbosa var. corymbosa</name>
    <dbReference type="NCBI Taxonomy" id="529605"/>
    <lineage>
        <taxon>Eukaryota</taxon>
        <taxon>Viridiplantae</taxon>
        <taxon>Streptophyta</taxon>
        <taxon>Embryophyta</taxon>
        <taxon>Tracheophyta</taxon>
        <taxon>Spermatophyta</taxon>
        <taxon>Magnoliopsida</taxon>
        <taxon>eudicotyledons</taxon>
        <taxon>Gunneridae</taxon>
        <taxon>Pentapetalae</taxon>
        <taxon>asterids</taxon>
        <taxon>lamiids</taxon>
        <taxon>Gentianales</taxon>
        <taxon>Rubiaceae</taxon>
        <taxon>Rubioideae</taxon>
        <taxon>Spermacoceae</taxon>
        <taxon>Hedyotis-Oldenlandia complex</taxon>
        <taxon>Oldenlandia</taxon>
    </lineage>
</organism>
<dbReference type="GO" id="GO:0016020">
    <property type="term" value="C:membrane"/>
    <property type="evidence" value="ECO:0007669"/>
    <property type="project" value="UniProtKB-SubCell"/>
</dbReference>
<dbReference type="InterPro" id="IPR018045">
    <property type="entry name" value="S04_transporter_CS"/>
</dbReference>
<evidence type="ECO:0000256" key="4">
    <source>
        <dbReference type="ARBA" id="ARBA00023136"/>
    </source>
</evidence>
<keyword evidence="4 6" id="KW-0472">Membrane</keyword>
<feature type="transmembrane region" description="Helical" evidence="6">
    <location>
        <begin position="144"/>
        <end position="162"/>
    </location>
</feature>
<evidence type="ECO:0000256" key="1">
    <source>
        <dbReference type="ARBA" id="ARBA00004141"/>
    </source>
</evidence>
<keyword evidence="3 6" id="KW-1133">Transmembrane helix</keyword>
<dbReference type="InterPro" id="IPR001902">
    <property type="entry name" value="SLC26A/SulP_fam"/>
</dbReference>
<comment type="subcellular location">
    <subcellularLocation>
        <location evidence="1">Membrane</location>
        <topology evidence="1">Multi-pass membrane protein</topology>
    </subcellularLocation>
</comment>
<feature type="region of interest" description="Disordered" evidence="5">
    <location>
        <begin position="1"/>
        <end position="30"/>
    </location>
</feature>
<keyword evidence="2 6" id="KW-0812">Transmembrane</keyword>
<name>A0AAV1DNE1_OLDCO</name>
<evidence type="ECO:0000256" key="2">
    <source>
        <dbReference type="ARBA" id="ARBA00022692"/>
    </source>
</evidence>
<evidence type="ECO:0000256" key="3">
    <source>
        <dbReference type="ARBA" id="ARBA00022989"/>
    </source>
</evidence>
<dbReference type="AlphaFoldDB" id="A0AAV1DNE1"/>
<evidence type="ECO:0000256" key="5">
    <source>
        <dbReference type="SAM" id="MobiDB-lite"/>
    </source>
</evidence>
<dbReference type="PANTHER" id="PTHR11814">
    <property type="entry name" value="SULFATE TRANSPORTER"/>
    <property type="match status" value="1"/>
</dbReference>
<dbReference type="GO" id="GO:0008271">
    <property type="term" value="F:secondary active sulfate transmembrane transporter activity"/>
    <property type="evidence" value="ECO:0007669"/>
    <property type="project" value="InterPro"/>
</dbReference>